<protein>
    <recommendedName>
        <fullName evidence="5">DNA polymerase III subunit gamma/tau</fullName>
    </recommendedName>
</protein>
<feature type="compositionally biased region" description="Basic and acidic residues" evidence="1">
    <location>
        <begin position="33"/>
        <end position="51"/>
    </location>
</feature>
<organism evidence="3 4">
    <name type="scientific">Microbacterium pseudoresistens</name>
    <dbReference type="NCBI Taxonomy" id="640634"/>
    <lineage>
        <taxon>Bacteria</taxon>
        <taxon>Bacillati</taxon>
        <taxon>Actinomycetota</taxon>
        <taxon>Actinomycetes</taxon>
        <taxon>Micrococcales</taxon>
        <taxon>Microbacteriaceae</taxon>
        <taxon>Microbacterium</taxon>
    </lineage>
</organism>
<accession>A0A7Y9JMT7</accession>
<feature type="transmembrane region" description="Helical" evidence="2">
    <location>
        <begin position="98"/>
        <end position="117"/>
    </location>
</feature>
<evidence type="ECO:0000256" key="2">
    <source>
        <dbReference type="SAM" id="Phobius"/>
    </source>
</evidence>
<evidence type="ECO:0000256" key="1">
    <source>
        <dbReference type="SAM" id="MobiDB-lite"/>
    </source>
</evidence>
<keyword evidence="2" id="KW-0472">Membrane</keyword>
<keyword evidence="4" id="KW-1185">Reference proteome</keyword>
<evidence type="ECO:0000313" key="3">
    <source>
        <dbReference type="EMBL" id="NYD55177.1"/>
    </source>
</evidence>
<name>A0A7Y9JMT7_9MICO</name>
<keyword evidence="2" id="KW-0812">Transmembrane</keyword>
<gene>
    <name evidence="3" type="ORF">BKA02_002232</name>
</gene>
<keyword evidence="2" id="KW-1133">Transmembrane helix</keyword>
<feature type="transmembrane region" description="Helical" evidence="2">
    <location>
        <begin position="126"/>
        <end position="147"/>
    </location>
</feature>
<comment type="caution">
    <text evidence="3">The sequence shown here is derived from an EMBL/GenBank/DDBJ whole genome shotgun (WGS) entry which is preliminary data.</text>
</comment>
<dbReference type="AlphaFoldDB" id="A0A7Y9JMT7"/>
<feature type="transmembrane region" description="Helical" evidence="2">
    <location>
        <begin position="57"/>
        <end position="78"/>
    </location>
</feature>
<reference evidence="3 4" key="1">
    <citation type="submission" date="2020-07" db="EMBL/GenBank/DDBJ databases">
        <title>Sequencing the genomes of 1000 actinobacteria strains.</title>
        <authorList>
            <person name="Klenk H.-P."/>
        </authorList>
    </citation>
    <scope>NUCLEOTIDE SEQUENCE [LARGE SCALE GENOMIC DNA]</scope>
    <source>
        <strain evidence="3 4">DSM 22185</strain>
    </source>
</reference>
<sequence length="149" mass="16095">MNSDPEDALRWEGDESGASAPSLPTGWTAVGKGADEVPTEHDGASSDDRDRPLGNGALLSVGIIGGVFLLYTVGWVIGAMNLRPSARFLVSDEMYLPWFWISVAAPALWFLAAWVLTRGRAPWQRILWLVAGVVLLVPWPFVMTGVMGA</sequence>
<evidence type="ECO:0000313" key="4">
    <source>
        <dbReference type="Proteomes" id="UP000552045"/>
    </source>
</evidence>
<dbReference type="EMBL" id="JACCBH010000001">
    <property type="protein sequence ID" value="NYD55177.1"/>
    <property type="molecule type" value="Genomic_DNA"/>
</dbReference>
<dbReference type="Proteomes" id="UP000552045">
    <property type="component" value="Unassembled WGS sequence"/>
</dbReference>
<dbReference type="RefSeq" id="WP_179434076.1">
    <property type="nucleotide sequence ID" value="NZ_BAABLC010000002.1"/>
</dbReference>
<evidence type="ECO:0008006" key="5">
    <source>
        <dbReference type="Google" id="ProtNLM"/>
    </source>
</evidence>
<proteinExistence type="predicted"/>
<feature type="region of interest" description="Disordered" evidence="1">
    <location>
        <begin position="1"/>
        <end position="51"/>
    </location>
</feature>